<evidence type="ECO:0000313" key="2">
    <source>
        <dbReference type="EMBL" id="KIJ40380.1"/>
    </source>
</evidence>
<dbReference type="AlphaFoldDB" id="A0A0C9VQA2"/>
<name>A0A0C9VQA2_SPHS4</name>
<accession>A0A0C9VQA2</accession>
<proteinExistence type="predicted"/>
<dbReference type="EMBL" id="KN837144">
    <property type="protein sequence ID" value="KIJ40380.1"/>
    <property type="molecule type" value="Genomic_DNA"/>
</dbReference>
<reference evidence="2 3" key="1">
    <citation type="submission" date="2014-06" db="EMBL/GenBank/DDBJ databases">
        <title>Evolutionary Origins and Diversification of the Mycorrhizal Mutualists.</title>
        <authorList>
            <consortium name="DOE Joint Genome Institute"/>
            <consortium name="Mycorrhizal Genomics Consortium"/>
            <person name="Kohler A."/>
            <person name="Kuo A."/>
            <person name="Nagy L.G."/>
            <person name="Floudas D."/>
            <person name="Copeland A."/>
            <person name="Barry K.W."/>
            <person name="Cichocki N."/>
            <person name="Veneault-Fourrey C."/>
            <person name="LaButti K."/>
            <person name="Lindquist E.A."/>
            <person name="Lipzen A."/>
            <person name="Lundell T."/>
            <person name="Morin E."/>
            <person name="Murat C."/>
            <person name="Riley R."/>
            <person name="Ohm R."/>
            <person name="Sun H."/>
            <person name="Tunlid A."/>
            <person name="Henrissat B."/>
            <person name="Grigoriev I.V."/>
            <person name="Hibbett D.S."/>
            <person name="Martin F."/>
        </authorList>
    </citation>
    <scope>NUCLEOTIDE SEQUENCE [LARGE SCALE GENOMIC DNA]</scope>
    <source>
        <strain evidence="2 3">SS14</strain>
    </source>
</reference>
<protein>
    <submittedName>
        <fullName evidence="2">Uncharacterized protein</fullName>
    </submittedName>
</protein>
<dbReference type="EMBL" id="KN837319">
    <property type="protein sequence ID" value="KIJ27943.1"/>
    <property type="molecule type" value="Genomic_DNA"/>
</dbReference>
<keyword evidence="3" id="KW-1185">Reference proteome</keyword>
<evidence type="ECO:0000313" key="1">
    <source>
        <dbReference type="EMBL" id="KIJ27943.1"/>
    </source>
</evidence>
<sequence length="64" mass="7362">MTNELGPFSRTRLCLAPQQQNHDSDTQINKVFRYSLQYASNLLLYIKIQPILGGVRKPIPILTF</sequence>
<organism evidence="2 3">
    <name type="scientific">Sphaerobolus stellatus (strain SS14)</name>
    <dbReference type="NCBI Taxonomy" id="990650"/>
    <lineage>
        <taxon>Eukaryota</taxon>
        <taxon>Fungi</taxon>
        <taxon>Dikarya</taxon>
        <taxon>Basidiomycota</taxon>
        <taxon>Agaricomycotina</taxon>
        <taxon>Agaricomycetes</taxon>
        <taxon>Phallomycetidae</taxon>
        <taxon>Geastrales</taxon>
        <taxon>Sphaerobolaceae</taxon>
        <taxon>Sphaerobolus</taxon>
    </lineage>
</organism>
<gene>
    <name evidence="2" type="ORF">M422DRAFT_32251</name>
    <name evidence="1" type="ORF">M422DRAFT_37489</name>
</gene>
<evidence type="ECO:0000313" key="3">
    <source>
        <dbReference type="Proteomes" id="UP000054279"/>
    </source>
</evidence>
<dbReference type="HOGENOM" id="CLU_2869083_0_0_1"/>
<dbReference type="Proteomes" id="UP000054279">
    <property type="component" value="Unassembled WGS sequence"/>
</dbReference>